<feature type="compositionally biased region" description="Basic and acidic residues" evidence="1">
    <location>
        <begin position="135"/>
        <end position="147"/>
    </location>
</feature>
<feature type="domain" description="HhH-GPD" evidence="2">
    <location>
        <begin position="231"/>
        <end position="438"/>
    </location>
</feature>
<dbReference type="SMART" id="SM00478">
    <property type="entry name" value="ENDO3c"/>
    <property type="match status" value="1"/>
</dbReference>
<evidence type="ECO:0000313" key="3">
    <source>
        <dbReference type="EMBL" id="KAF4975964.1"/>
    </source>
</evidence>
<keyword evidence="4" id="KW-1185">Reference proteome</keyword>
<dbReference type="OrthoDB" id="5607at2759"/>
<evidence type="ECO:0000259" key="2">
    <source>
        <dbReference type="SMART" id="SM00478"/>
    </source>
</evidence>
<dbReference type="Gene3D" id="1.10.340.30">
    <property type="entry name" value="Hypothetical protein, domain 2"/>
    <property type="match status" value="1"/>
</dbReference>
<sequence length="491" mass="53960">MTTRTLRKRGVTSDADKIPAKRQKTEIKTKAIDQVDGSVEELPHNLGPTRATQKNIKREPTPTDNAVVDLKTEDTPFETNPSKTLLDASPSKDTESGARRPLRPRRSAAKSSYAESDDEPQTKTPTKKSGKQSTVKKEVKDEDKDPDVALETPARKPTGKTKANPYGLTPGITPFPDWEAPSAAECEEVYRRLAKVHGQCKAPDKIPAPSLEVSGCGEVPSVLDALVRTRLSANTSNRNSSAAFRGLVATFGTVDHGIGKGSVDWNKVRTAPLPKIVEAIKTGGLAQVKGKDIKAILETVHEENTRRREAFFQEKKTGKSAGVVGAEGKTQGQKDLEILKMEQDILSLDHIHGMQPDEAMQTLTKFPGIGVKTASCVILFCLQQPSFAVDTHVHRLSGWLKWVPPKATRDQTFSHLEVRIPNHLKYGLHKLFVQHGRSCVRCRANTSEGSEEWHKAECPLDGLVERLGKRQYAGKPAASKKKQIKDEEDSD</sequence>
<dbReference type="Gene3D" id="1.10.1670.10">
    <property type="entry name" value="Helix-hairpin-Helix base-excision DNA repair enzymes (C-terminal)"/>
    <property type="match status" value="1"/>
</dbReference>
<accession>A0A8H4UG71</accession>
<feature type="compositionally biased region" description="Basic residues" evidence="1">
    <location>
        <begin position="1"/>
        <end position="10"/>
    </location>
</feature>
<dbReference type="SUPFAM" id="SSF48150">
    <property type="entry name" value="DNA-glycosylase"/>
    <property type="match status" value="1"/>
</dbReference>
<dbReference type="PANTHER" id="PTHR47203">
    <property type="match status" value="1"/>
</dbReference>
<feature type="region of interest" description="Disordered" evidence="1">
    <location>
        <begin position="472"/>
        <end position="491"/>
    </location>
</feature>
<reference evidence="3" key="2">
    <citation type="submission" date="2020-05" db="EMBL/GenBank/DDBJ databases">
        <authorList>
            <person name="Kim H.-S."/>
            <person name="Proctor R.H."/>
            <person name="Brown D.W."/>
        </authorList>
    </citation>
    <scope>NUCLEOTIDE SEQUENCE</scope>
    <source>
        <strain evidence="3">NRRL 22465</strain>
    </source>
</reference>
<proteinExistence type="predicted"/>
<protein>
    <recommendedName>
        <fullName evidence="2">HhH-GPD domain-containing protein</fullName>
    </recommendedName>
</protein>
<comment type="caution">
    <text evidence="3">The sequence shown here is derived from an EMBL/GenBank/DDBJ whole genome shotgun (WGS) entry which is preliminary data.</text>
</comment>
<dbReference type="InterPro" id="IPR011257">
    <property type="entry name" value="DNA_glycosylase"/>
</dbReference>
<evidence type="ECO:0000256" key="1">
    <source>
        <dbReference type="SAM" id="MobiDB-lite"/>
    </source>
</evidence>
<feature type="region of interest" description="Disordered" evidence="1">
    <location>
        <begin position="1"/>
        <end position="168"/>
    </location>
</feature>
<dbReference type="Pfam" id="PF00730">
    <property type="entry name" value="HhH-GPD"/>
    <property type="match status" value="1"/>
</dbReference>
<organism evidence="3 4">
    <name type="scientific">Fusarium zealandicum</name>
    <dbReference type="NCBI Taxonomy" id="1053134"/>
    <lineage>
        <taxon>Eukaryota</taxon>
        <taxon>Fungi</taxon>
        <taxon>Dikarya</taxon>
        <taxon>Ascomycota</taxon>
        <taxon>Pezizomycotina</taxon>
        <taxon>Sordariomycetes</taxon>
        <taxon>Hypocreomycetidae</taxon>
        <taxon>Hypocreales</taxon>
        <taxon>Nectriaceae</taxon>
        <taxon>Fusarium</taxon>
        <taxon>Fusarium staphyleae species complex</taxon>
    </lineage>
</organism>
<reference evidence="3" key="1">
    <citation type="journal article" date="2020" name="BMC Genomics">
        <title>Correction to: Identification and distribution of gene clusters required for synthesis of sphingolipid metabolism inhibitors in diverse species of the filamentous fungus Fusarium.</title>
        <authorList>
            <person name="Kim H.S."/>
            <person name="Lohmar J.M."/>
            <person name="Busman M."/>
            <person name="Brown D.W."/>
            <person name="Naumann T.A."/>
            <person name="Divon H.H."/>
            <person name="Lysoe E."/>
            <person name="Uhlig S."/>
            <person name="Proctor R.H."/>
        </authorList>
    </citation>
    <scope>NUCLEOTIDE SEQUENCE</scope>
    <source>
        <strain evidence="3">NRRL 22465</strain>
    </source>
</reference>
<dbReference type="InterPro" id="IPR023170">
    <property type="entry name" value="HhH_base_excis_C"/>
</dbReference>
<evidence type="ECO:0000313" key="4">
    <source>
        <dbReference type="Proteomes" id="UP000635477"/>
    </source>
</evidence>
<gene>
    <name evidence="3" type="ORF">FZEAL_7316</name>
</gene>
<feature type="compositionally biased region" description="Basic and acidic residues" evidence="1">
    <location>
        <begin position="14"/>
        <end position="33"/>
    </location>
</feature>
<dbReference type="GO" id="GO:0000702">
    <property type="term" value="F:oxidized base lesion DNA N-glycosylase activity"/>
    <property type="evidence" value="ECO:0007669"/>
    <property type="project" value="UniProtKB-ARBA"/>
</dbReference>
<dbReference type="AlphaFoldDB" id="A0A8H4UG71"/>
<dbReference type="InterPro" id="IPR003265">
    <property type="entry name" value="HhH-GPD_domain"/>
</dbReference>
<dbReference type="CDD" id="cd00056">
    <property type="entry name" value="ENDO3c"/>
    <property type="match status" value="1"/>
</dbReference>
<name>A0A8H4UG71_9HYPO</name>
<dbReference type="EMBL" id="JABEYC010000585">
    <property type="protein sequence ID" value="KAF4975964.1"/>
    <property type="molecule type" value="Genomic_DNA"/>
</dbReference>
<dbReference type="Proteomes" id="UP000635477">
    <property type="component" value="Unassembled WGS sequence"/>
</dbReference>
<dbReference type="PANTHER" id="PTHR47203:SF1">
    <property type="entry name" value="HYPOTHETICAL BASE EXCISION DNA REPAIR PROTEIN (EUROFUNG)"/>
    <property type="match status" value="1"/>
</dbReference>
<dbReference type="GO" id="GO:0006285">
    <property type="term" value="P:base-excision repair, AP site formation"/>
    <property type="evidence" value="ECO:0007669"/>
    <property type="project" value="UniProtKB-ARBA"/>
</dbReference>